<name>A0A7V0XF36_UNCW3</name>
<evidence type="ECO:0000256" key="4">
    <source>
        <dbReference type="ARBA" id="ARBA00022837"/>
    </source>
</evidence>
<dbReference type="Proteomes" id="UP000885672">
    <property type="component" value="Unassembled WGS sequence"/>
</dbReference>
<comment type="similarity">
    <text evidence="1">Belongs to the archease family.</text>
</comment>
<dbReference type="InterPro" id="IPR023572">
    <property type="entry name" value="Archease_dom"/>
</dbReference>
<keyword evidence="2" id="KW-0819">tRNA processing</keyword>
<keyword evidence="3" id="KW-0479">Metal-binding</keyword>
<dbReference type="InterPro" id="IPR036820">
    <property type="entry name" value="Archease_dom_sf"/>
</dbReference>
<comment type="caution">
    <text evidence="6">The sequence shown here is derived from an EMBL/GenBank/DDBJ whole genome shotgun (WGS) entry which is preliminary data.</text>
</comment>
<dbReference type="Pfam" id="PF01951">
    <property type="entry name" value="Archease"/>
    <property type="match status" value="1"/>
</dbReference>
<dbReference type="GO" id="GO:0008033">
    <property type="term" value="P:tRNA processing"/>
    <property type="evidence" value="ECO:0007669"/>
    <property type="project" value="UniProtKB-KW"/>
</dbReference>
<gene>
    <name evidence="6" type="ORF">ENN51_03270</name>
</gene>
<sequence>MPRTELPRGWRRLAHTSDLKLEFTAPGLVDLFRVAAEGLFASMLDREAVRSRERHELALEAEDRDALFLDWLRELLFLFETRGFALRRVESITLAPDGTGLHAEFTGEPFDPARHRPKLEVKSPTYHDYRLERMPEGWRAVVLFDV</sequence>
<proteinExistence type="inferred from homology"/>
<dbReference type="GO" id="GO:0046872">
    <property type="term" value="F:metal ion binding"/>
    <property type="evidence" value="ECO:0007669"/>
    <property type="project" value="UniProtKB-KW"/>
</dbReference>
<evidence type="ECO:0000256" key="1">
    <source>
        <dbReference type="ARBA" id="ARBA00007963"/>
    </source>
</evidence>
<evidence type="ECO:0000256" key="2">
    <source>
        <dbReference type="ARBA" id="ARBA00022694"/>
    </source>
</evidence>
<dbReference type="InterPro" id="IPR002804">
    <property type="entry name" value="Archease"/>
</dbReference>
<evidence type="ECO:0000259" key="5">
    <source>
        <dbReference type="Pfam" id="PF01951"/>
    </source>
</evidence>
<protein>
    <submittedName>
        <fullName evidence="6">Archease</fullName>
    </submittedName>
</protein>
<dbReference type="Gene3D" id="3.55.10.10">
    <property type="entry name" value="Archease domain"/>
    <property type="match status" value="1"/>
</dbReference>
<feature type="domain" description="Archease" evidence="5">
    <location>
        <begin position="10"/>
        <end position="146"/>
    </location>
</feature>
<evidence type="ECO:0000256" key="3">
    <source>
        <dbReference type="ARBA" id="ARBA00022723"/>
    </source>
</evidence>
<reference evidence="6" key="1">
    <citation type="journal article" date="2020" name="mSystems">
        <title>Genome- and Community-Level Interaction Insights into Carbon Utilization and Element Cycling Functions of Hydrothermarchaeota in Hydrothermal Sediment.</title>
        <authorList>
            <person name="Zhou Z."/>
            <person name="Liu Y."/>
            <person name="Xu W."/>
            <person name="Pan J."/>
            <person name="Luo Z.H."/>
            <person name="Li M."/>
        </authorList>
    </citation>
    <scope>NUCLEOTIDE SEQUENCE [LARGE SCALE GENOMIC DNA]</scope>
    <source>
        <strain evidence="6">SpSt-1182</strain>
    </source>
</reference>
<dbReference type="AlphaFoldDB" id="A0A7V0XF36"/>
<accession>A0A7V0XF36</accession>
<organism evidence="6">
    <name type="scientific">candidate division WOR-3 bacterium</name>
    <dbReference type="NCBI Taxonomy" id="2052148"/>
    <lineage>
        <taxon>Bacteria</taxon>
        <taxon>Bacteria division WOR-3</taxon>
    </lineage>
</organism>
<dbReference type="PANTHER" id="PTHR12682:SF11">
    <property type="entry name" value="PROTEIN ARCHEASE"/>
    <property type="match status" value="1"/>
</dbReference>
<dbReference type="SUPFAM" id="SSF69819">
    <property type="entry name" value="MTH1598-like"/>
    <property type="match status" value="1"/>
</dbReference>
<evidence type="ECO:0000313" key="6">
    <source>
        <dbReference type="EMBL" id="HDQ99291.1"/>
    </source>
</evidence>
<keyword evidence="4" id="KW-0106">Calcium</keyword>
<dbReference type="PANTHER" id="PTHR12682">
    <property type="entry name" value="ARCHEASE"/>
    <property type="match status" value="1"/>
</dbReference>
<dbReference type="EMBL" id="DSBX01000128">
    <property type="protein sequence ID" value="HDQ99291.1"/>
    <property type="molecule type" value="Genomic_DNA"/>
</dbReference>